<dbReference type="GO" id="GO:0016020">
    <property type="term" value="C:membrane"/>
    <property type="evidence" value="ECO:0007669"/>
    <property type="project" value="InterPro"/>
</dbReference>
<reference evidence="4 5" key="1">
    <citation type="submission" date="2020-07" db="EMBL/GenBank/DDBJ databases">
        <title>Genome of Haloechinothrix sp.</title>
        <authorList>
            <person name="Tang S.-K."/>
            <person name="Yang L."/>
            <person name="Zhu W.-Y."/>
        </authorList>
    </citation>
    <scope>NUCLEOTIDE SEQUENCE [LARGE SCALE GENOMIC DNA]</scope>
    <source>
        <strain evidence="4 5">YIM 98757</strain>
    </source>
</reference>
<keyword evidence="5" id="KW-1185">Reference proteome</keyword>
<proteinExistence type="inferred from homology"/>
<dbReference type="Proteomes" id="UP000582974">
    <property type="component" value="Unassembled WGS sequence"/>
</dbReference>
<evidence type="ECO:0000313" key="5">
    <source>
        <dbReference type="Proteomes" id="UP000582974"/>
    </source>
</evidence>
<keyword evidence="3" id="KW-0472">Membrane</keyword>
<dbReference type="GO" id="GO:0016780">
    <property type="term" value="F:phosphotransferase activity, for other substituted phosphate groups"/>
    <property type="evidence" value="ECO:0007669"/>
    <property type="project" value="InterPro"/>
</dbReference>
<evidence type="ECO:0000256" key="1">
    <source>
        <dbReference type="ARBA" id="ARBA00022679"/>
    </source>
</evidence>
<name>A0A838A9D8_9PSEU</name>
<dbReference type="Pfam" id="PF01066">
    <property type="entry name" value="CDP-OH_P_transf"/>
    <property type="match status" value="1"/>
</dbReference>
<keyword evidence="3" id="KW-0812">Transmembrane</keyword>
<feature type="transmembrane region" description="Helical" evidence="3">
    <location>
        <begin position="255"/>
        <end position="271"/>
    </location>
</feature>
<evidence type="ECO:0000313" key="4">
    <source>
        <dbReference type="EMBL" id="MBA0125232.1"/>
    </source>
</evidence>
<keyword evidence="3" id="KW-1133">Transmembrane helix</keyword>
<dbReference type="InterPro" id="IPR048254">
    <property type="entry name" value="CDP_ALCOHOL_P_TRANSF_CS"/>
</dbReference>
<gene>
    <name evidence="4" type="ORF">H0B56_06730</name>
</gene>
<dbReference type="InterPro" id="IPR000462">
    <property type="entry name" value="CDP-OH_P_trans"/>
</dbReference>
<organism evidence="4 5">
    <name type="scientific">Haloechinothrix aidingensis</name>
    <dbReference type="NCBI Taxonomy" id="2752311"/>
    <lineage>
        <taxon>Bacteria</taxon>
        <taxon>Bacillati</taxon>
        <taxon>Actinomycetota</taxon>
        <taxon>Actinomycetes</taxon>
        <taxon>Pseudonocardiales</taxon>
        <taxon>Pseudonocardiaceae</taxon>
        <taxon>Haloechinothrix</taxon>
    </lineage>
</organism>
<evidence type="ECO:0000256" key="3">
    <source>
        <dbReference type="SAM" id="Phobius"/>
    </source>
</evidence>
<comment type="caution">
    <text evidence="4">The sequence shown here is derived from an EMBL/GenBank/DDBJ whole genome shotgun (WGS) entry which is preliminary data.</text>
</comment>
<sequence length="280" mass="30401">MERMEGYDEDRVLLDSAVKGSDGFFTTFFVSPYSKYIARWAARRGWTPNGVTVLSMALGIVAAVLFATGTREGLIAGAVMLQASFTLDCVDGQLARYTRTFSKLGSWLDSVFDRAKEYVAYAGLAIGAAIGFGLDVWPLAAAAFALQTVRHAVDFSFASARHHVLSTLPALPLDQPEDRLLPGRRTEGALPEEDALPAARTSLLNRLGRSGAAVSRALERRSVTRWPKKIIVLPIGERMALISVTAAVWNPQVTFIALLVWGSLALLYQLTGRTLRTVAA</sequence>
<dbReference type="GO" id="GO:0008654">
    <property type="term" value="P:phospholipid biosynthetic process"/>
    <property type="evidence" value="ECO:0007669"/>
    <property type="project" value="InterPro"/>
</dbReference>
<evidence type="ECO:0000256" key="2">
    <source>
        <dbReference type="RuleBase" id="RU003750"/>
    </source>
</evidence>
<dbReference type="InterPro" id="IPR043130">
    <property type="entry name" value="CDP-OH_PTrfase_TM_dom"/>
</dbReference>
<accession>A0A838A9D8</accession>
<feature type="transmembrane region" description="Helical" evidence="3">
    <location>
        <begin position="46"/>
        <end position="67"/>
    </location>
</feature>
<feature type="transmembrane region" description="Helical" evidence="3">
    <location>
        <begin position="118"/>
        <end position="146"/>
    </location>
</feature>
<feature type="transmembrane region" description="Helical" evidence="3">
    <location>
        <begin position="230"/>
        <end position="249"/>
    </location>
</feature>
<keyword evidence="1 2" id="KW-0808">Transferase</keyword>
<dbReference type="EMBL" id="JACCKD010000002">
    <property type="protein sequence ID" value="MBA0125232.1"/>
    <property type="molecule type" value="Genomic_DNA"/>
</dbReference>
<dbReference type="AlphaFoldDB" id="A0A838A9D8"/>
<protein>
    <submittedName>
        <fullName evidence="4">CDP-alcohol phosphatidyltransferase family protein</fullName>
    </submittedName>
</protein>
<comment type="similarity">
    <text evidence="2">Belongs to the CDP-alcohol phosphatidyltransferase class-I family.</text>
</comment>
<dbReference type="Gene3D" id="1.20.120.1760">
    <property type="match status" value="1"/>
</dbReference>
<dbReference type="PROSITE" id="PS00379">
    <property type="entry name" value="CDP_ALCOHOL_P_TRANSF"/>
    <property type="match status" value="1"/>
</dbReference>